<organism evidence="1">
    <name type="scientific">marine sediment metagenome</name>
    <dbReference type="NCBI Taxonomy" id="412755"/>
    <lineage>
        <taxon>unclassified sequences</taxon>
        <taxon>metagenomes</taxon>
        <taxon>ecological metagenomes</taxon>
    </lineage>
</organism>
<sequence>MKGGRCLACGAYAPDAKSWYDEYGYAVNFCSQKCAEAKVQSWDEEGDN</sequence>
<gene>
    <name evidence="1" type="ORF">LCGC14_1606280</name>
</gene>
<protein>
    <recommendedName>
        <fullName evidence="2">TRASH domain-containing protein</fullName>
    </recommendedName>
</protein>
<name>A0A0F9KQG4_9ZZZZ</name>
<proteinExistence type="predicted"/>
<accession>A0A0F9KQG4</accession>
<dbReference type="EMBL" id="LAZR01012948">
    <property type="protein sequence ID" value="KKM24318.1"/>
    <property type="molecule type" value="Genomic_DNA"/>
</dbReference>
<reference evidence="1" key="1">
    <citation type="journal article" date="2015" name="Nature">
        <title>Complex archaea that bridge the gap between prokaryotes and eukaryotes.</title>
        <authorList>
            <person name="Spang A."/>
            <person name="Saw J.H."/>
            <person name="Jorgensen S.L."/>
            <person name="Zaremba-Niedzwiedzka K."/>
            <person name="Martijn J."/>
            <person name="Lind A.E."/>
            <person name="van Eijk R."/>
            <person name="Schleper C."/>
            <person name="Guy L."/>
            <person name="Ettema T.J."/>
        </authorList>
    </citation>
    <scope>NUCLEOTIDE SEQUENCE</scope>
</reference>
<evidence type="ECO:0008006" key="2">
    <source>
        <dbReference type="Google" id="ProtNLM"/>
    </source>
</evidence>
<dbReference type="AlphaFoldDB" id="A0A0F9KQG4"/>
<evidence type="ECO:0000313" key="1">
    <source>
        <dbReference type="EMBL" id="KKM24318.1"/>
    </source>
</evidence>
<comment type="caution">
    <text evidence="1">The sequence shown here is derived from an EMBL/GenBank/DDBJ whole genome shotgun (WGS) entry which is preliminary data.</text>
</comment>